<sequence>MKIKFESRFEKDLRKIKDKKVLSELKQIIIQCKTTDNLSEINHLKKLQGYDTFYRIRLGNYRIGIELSEDTIIFTRFLHRKDIYKFFP</sequence>
<organism evidence="2 3">
    <name type="scientific">Planktothrix serta PCC 8927</name>
    <dbReference type="NCBI Taxonomy" id="671068"/>
    <lineage>
        <taxon>Bacteria</taxon>
        <taxon>Bacillati</taxon>
        <taxon>Cyanobacteriota</taxon>
        <taxon>Cyanophyceae</taxon>
        <taxon>Oscillatoriophycideae</taxon>
        <taxon>Oscillatoriales</taxon>
        <taxon>Microcoleaceae</taxon>
        <taxon>Planktothrix</taxon>
    </lineage>
</organism>
<evidence type="ECO:0000313" key="3">
    <source>
        <dbReference type="Proteomes" id="UP000184550"/>
    </source>
</evidence>
<name>A0A7Z9BS40_9CYAN</name>
<dbReference type="SUPFAM" id="SSF143011">
    <property type="entry name" value="RelE-like"/>
    <property type="match status" value="1"/>
</dbReference>
<evidence type="ECO:0000313" key="2">
    <source>
        <dbReference type="EMBL" id="VXD19133.1"/>
    </source>
</evidence>
<comment type="caution">
    <text evidence="2">The sequence shown here is derived from an EMBL/GenBank/DDBJ whole genome shotgun (WGS) entry which is preliminary data.</text>
</comment>
<dbReference type="EMBL" id="CZCU02000138">
    <property type="protein sequence ID" value="VXD19133.1"/>
    <property type="molecule type" value="Genomic_DNA"/>
</dbReference>
<dbReference type="GO" id="GO:0016787">
    <property type="term" value="F:hydrolase activity"/>
    <property type="evidence" value="ECO:0007669"/>
    <property type="project" value="UniProtKB-KW"/>
</dbReference>
<keyword evidence="2" id="KW-0378">Hydrolase</keyword>
<keyword evidence="3" id="KW-1185">Reference proteome</keyword>
<dbReference type="InterPro" id="IPR007712">
    <property type="entry name" value="RelE/ParE_toxin"/>
</dbReference>
<dbReference type="PANTHER" id="PTHR38813">
    <property type="match status" value="1"/>
</dbReference>
<dbReference type="Gene3D" id="3.30.2310.20">
    <property type="entry name" value="RelE-like"/>
    <property type="match status" value="1"/>
</dbReference>
<evidence type="ECO:0000256" key="1">
    <source>
        <dbReference type="ARBA" id="ARBA00022649"/>
    </source>
</evidence>
<dbReference type="Pfam" id="PF05016">
    <property type="entry name" value="ParE_toxin"/>
    <property type="match status" value="1"/>
</dbReference>
<dbReference type="InterPro" id="IPR035093">
    <property type="entry name" value="RelE/ParE_toxin_dom_sf"/>
</dbReference>
<dbReference type="AlphaFoldDB" id="A0A7Z9BS40"/>
<proteinExistence type="predicted"/>
<dbReference type="OrthoDB" id="163524at2"/>
<keyword evidence="1" id="KW-1277">Toxin-antitoxin system</keyword>
<gene>
    <name evidence="2" type="primary">relE</name>
    <name evidence="2" type="ORF">PL8927_620023</name>
</gene>
<dbReference type="EC" id="3.1.-.-" evidence="2"/>
<dbReference type="Proteomes" id="UP000184550">
    <property type="component" value="Unassembled WGS sequence"/>
</dbReference>
<protein>
    <submittedName>
        <fullName evidence="2">Toxin RelE3</fullName>
        <ecNumber evidence="2">3.1.-.-</ecNumber>
    </submittedName>
</protein>
<reference evidence="2" key="1">
    <citation type="submission" date="2019-10" db="EMBL/GenBank/DDBJ databases">
        <authorList>
            <consortium name="Genoscope - CEA"/>
            <person name="William W."/>
        </authorList>
    </citation>
    <scope>NUCLEOTIDE SEQUENCE [LARGE SCALE GENOMIC DNA]</scope>
    <source>
        <strain evidence="2">BBR_PRJEB10992</strain>
    </source>
</reference>
<accession>A0A7Z9BS40</accession>
<dbReference type="InterPro" id="IPR052747">
    <property type="entry name" value="TA_system_RelE_toxin"/>
</dbReference>
<dbReference type="RefSeq" id="WP_083622267.1">
    <property type="nucleotide sequence ID" value="NZ_LR734871.1"/>
</dbReference>
<dbReference type="PANTHER" id="PTHR38813:SF1">
    <property type="entry name" value="TOXIN RELE1-RELATED"/>
    <property type="match status" value="1"/>
</dbReference>